<name>A0A645AI83_9ZZZZ</name>
<dbReference type="InterPro" id="IPR002316">
    <property type="entry name" value="Pro-tRNA-ligase_IIa"/>
</dbReference>
<dbReference type="CDD" id="cd00779">
    <property type="entry name" value="ProRS_core_prok"/>
    <property type="match status" value="1"/>
</dbReference>
<dbReference type="EC" id="6.1.1.15" evidence="1"/>
<evidence type="ECO:0000256" key="8">
    <source>
        <dbReference type="ARBA" id="ARBA00047671"/>
    </source>
</evidence>
<dbReference type="SUPFAM" id="SSF52954">
    <property type="entry name" value="Class II aaRS ABD-related"/>
    <property type="match status" value="1"/>
</dbReference>
<dbReference type="GO" id="GO:0004827">
    <property type="term" value="F:proline-tRNA ligase activity"/>
    <property type="evidence" value="ECO:0007669"/>
    <property type="project" value="UniProtKB-EC"/>
</dbReference>
<dbReference type="EMBL" id="VSSQ01014095">
    <property type="protein sequence ID" value="MPM52932.1"/>
    <property type="molecule type" value="Genomic_DNA"/>
</dbReference>
<evidence type="ECO:0000256" key="3">
    <source>
        <dbReference type="ARBA" id="ARBA00022741"/>
    </source>
</evidence>
<dbReference type="InterPro" id="IPR033730">
    <property type="entry name" value="ProRS_core_prok"/>
</dbReference>
<evidence type="ECO:0000256" key="6">
    <source>
        <dbReference type="ARBA" id="ARBA00023146"/>
    </source>
</evidence>
<keyword evidence="3" id="KW-0547">Nucleotide-binding</keyword>
<comment type="catalytic activity">
    <reaction evidence="8">
        <text>tRNA(Pro) + L-proline + ATP = L-prolyl-tRNA(Pro) + AMP + diphosphate</text>
        <dbReference type="Rhea" id="RHEA:14305"/>
        <dbReference type="Rhea" id="RHEA-COMP:9700"/>
        <dbReference type="Rhea" id="RHEA-COMP:9702"/>
        <dbReference type="ChEBI" id="CHEBI:30616"/>
        <dbReference type="ChEBI" id="CHEBI:33019"/>
        <dbReference type="ChEBI" id="CHEBI:60039"/>
        <dbReference type="ChEBI" id="CHEBI:78442"/>
        <dbReference type="ChEBI" id="CHEBI:78532"/>
        <dbReference type="ChEBI" id="CHEBI:456215"/>
        <dbReference type="EC" id="6.1.1.15"/>
    </reaction>
</comment>
<proteinExistence type="predicted"/>
<protein>
    <recommendedName>
        <fullName evidence="1">proline--tRNA ligase</fullName>
        <ecNumber evidence="1">6.1.1.15</ecNumber>
    </recommendedName>
    <alternativeName>
        <fullName evidence="7">Prolyl-tRNA synthetase</fullName>
    </alternativeName>
</protein>
<dbReference type="InterPro" id="IPR036621">
    <property type="entry name" value="Anticodon-bd_dom_sf"/>
</dbReference>
<keyword evidence="5" id="KW-0648">Protein biosynthesis</keyword>
<dbReference type="PRINTS" id="PR01046">
    <property type="entry name" value="TRNASYNTHPRO"/>
</dbReference>
<organism evidence="10">
    <name type="scientific">bioreactor metagenome</name>
    <dbReference type="NCBI Taxonomy" id="1076179"/>
    <lineage>
        <taxon>unclassified sequences</taxon>
        <taxon>metagenomes</taxon>
        <taxon>ecological metagenomes</taxon>
    </lineage>
</organism>
<evidence type="ECO:0000313" key="10">
    <source>
        <dbReference type="EMBL" id="MPM52932.1"/>
    </source>
</evidence>
<evidence type="ECO:0000256" key="2">
    <source>
        <dbReference type="ARBA" id="ARBA00022598"/>
    </source>
</evidence>
<sequence>MQLSHLLFQPVKNPPKDADTINHRLLVQAGYVRQLMAGVYSYTTLGLQVLRNIEKIVREEMNAVGGQEILMPALHPKLNWTTTGGWENIDVLFKLQSRTGKEYALGQSHEEIVTPLAKEFIHSYKDLPLALYQIQWKYRDELRAKSGILRGREFYMKDMYSFHSSQESFEEFYQVVKQAYLRVYKRLGLTAKVTEASGGNFTDKISYEFMVLTDAGEDDIYYCDACDYCINQEIATVKEGDPCPKCGQPLKKARAAEVGNVFDLGQKFTKAFDLQFTDQNGEKHFPIMGCYGIGISRCMGVIVEKYNDERGILWPESVAPVSVELLSLAGAEEFASQIHDKLQSAGIKVLWDDRNLSAGNKFADADLLGIPERLIVSPRNGEKIEWQTRDKKESALLDLETLLEKYASLTHATAL</sequence>
<comment type="caution">
    <text evidence="10">The sequence shown here is derived from an EMBL/GenBank/DDBJ whole genome shotgun (WGS) entry which is preliminary data.</text>
</comment>
<dbReference type="PANTHER" id="PTHR42753">
    <property type="entry name" value="MITOCHONDRIAL RIBOSOME PROTEIN L39/PROLYL-TRNA LIGASE FAMILY MEMBER"/>
    <property type="match status" value="1"/>
</dbReference>
<dbReference type="PROSITE" id="PS50862">
    <property type="entry name" value="AA_TRNA_LIGASE_II"/>
    <property type="match status" value="1"/>
</dbReference>
<keyword evidence="2 10" id="KW-0436">Ligase</keyword>
<dbReference type="GO" id="GO:0005524">
    <property type="term" value="F:ATP binding"/>
    <property type="evidence" value="ECO:0007669"/>
    <property type="project" value="UniProtKB-KW"/>
</dbReference>
<dbReference type="InterPro" id="IPR006195">
    <property type="entry name" value="aa-tRNA-synth_II"/>
</dbReference>
<dbReference type="InterPro" id="IPR045864">
    <property type="entry name" value="aa-tRNA-synth_II/BPL/LPL"/>
</dbReference>
<dbReference type="Pfam" id="PF00587">
    <property type="entry name" value="tRNA-synt_2b"/>
    <property type="match status" value="1"/>
</dbReference>
<dbReference type="Gene3D" id="3.40.50.800">
    <property type="entry name" value="Anticodon-binding domain"/>
    <property type="match status" value="1"/>
</dbReference>
<dbReference type="SUPFAM" id="SSF55681">
    <property type="entry name" value="Class II aaRS and biotin synthetases"/>
    <property type="match status" value="1"/>
</dbReference>
<evidence type="ECO:0000256" key="1">
    <source>
        <dbReference type="ARBA" id="ARBA00012831"/>
    </source>
</evidence>
<dbReference type="GO" id="GO:0005829">
    <property type="term" value="C:cytosol"/>
    <property type="evidence" value="ECO:0007669"/>
    <property type="project" value="TreeGrafter"/>
</dbReference>
<dbReference type="Gene3D" id="3.30.930.10">
    <property type="entry name" value="Bira Bifunctional Protein, Domain 2"/>
    <property type="match status" value="1"/>
</dbReference>
<gene>
    <name evidence="10" type="primary">proS_31</name>
    <name evidence="10" type="ORF">SDC9_99696</name>
</gene>
<keyword evidence="4" id="KW-0067">ATP-binding</keyword>
<dbReference type="AlphaFoldDB" id="A0A645AI83"/>
<dbReference type="InterPro" id="IPR050062">
    <property type="entry name" value="Pro-tRNA_synthetase"/>
</dbReference>
<dbReference type="InterPro" id="IPR002314">
    <property type="entry name" value="aa-tRNA-synt_IIb"/>
</dbReference>
<dbReference type="Pfam" id="PF03129">
    <property type="entry name" value="HGTP_anticodon"/>
    <property type="match status" value="1"/>
</dbReference>
<evidence type="ECO:0000256" key="7">
    <source>
        <dbReference type="ARBA" id="ARBA00029731"/>
    </source>
</evidence>
<evidence type="ECO:0000256" key="5">
    <source>
        <dbReference type="ARBA" id="ARBA00022917"/>
    </source>
</evidence>
<feature type="domain" description="Aminoacyl-transfer RNA synthetases class-II family profile" evidence="9">
    <location>
        <begin position="33"/>
        <end position="315"/>
    </location>
</feature>
<evidence type="ECO:0000256" key="4">
    <source>
        <dbReference type="ARBA" id="ARBA00022840"/>
    </source>
</evidence>
<dbReference type="GO" id="GO:0006433">
    <property type="term" value="P:prolyl-tRNA aminoacylation"/>
    <property type="evidence" value="ECO:0007669"/>
    <property type="project" value="InterPro"/>
</dbReference>
<reference evidence="10" key="1">
    <citation type="submission" date="2019-08" db="EMBL/GenBank/DDBJ databases">
        <authorList>
            <person name="Kucharzyk K."/>
            <person name="Murdoch R.W."/>
            <person name="Higgins S."/>
            <person name="Loffler F."/>
        </authorList>
    </citation>
    <scope>NUCLEOTIDE SEQUENCE</scope>
</reference>
<accession>A0A645AI83</accession>
<keyword evidence="6" id="KW-0030">Aminoacyl-tRNA synthetase</keyword>
<evidence type="ECO:0000259" key="9">
    <source>
        <dbReference type="PROSITE" id="PS50862"/>
    </source>
</evidence>
<dbReference type="InterPro" id="IPR004154">
    <property type="entry name" value="Anticodon-bd"/>
</dbReference>
<dbReference type="PANTHER" id="PTHR42753:SF2">
    <property type="entry name" value="PROLINE--TRNA LIGASE"/>
    <property type="match status" value="1"/>
</dbReference>